<comment type="caution">
    <text evidence="2">The sequence shown here is derived from an EMBL/GenBank/DDBJ whole genome shotgun (WGS) entry which is preliminary data.</text>
</comment>
<dbReference type="EMBL" id="WJEC01008611">
    <property type="protein sequence ID" value="KAF7461428.1"/>
    <property type="molecule type" value="Genomic_DNA"/>
</dbReference>
<evidence type="ECO:0000256" key="1">
    <source>
        <dbReference type="SAM" id="MobiDB-lite"/>
    </source>
</evidence>
<accession>A0A834UK34</accession>
<reference evidence="2" key="1">
    <citation type="submission" date="2020-08" db="EMBL/GenBank/DDBJ databases">
        <authorList>
            <person name="Shumante A."/>
            <person name="Zimin A.V."/>
            <person name="Puiu D."/>
            <person name="Salzberg S.L."/>
        </authorList>
    </citation>
    <scope>NUCLEOTIDE SEQUENCE</scope>
    <source>
        <strain evidence="2">WC2-LM</strain>
        <tissue evidence="2">Liver</tissue>
    </source>
</reference>
<gene>
    <name evidence="2" type="ORF">GHT09_015000</name>
</gene>
<evidence type="ECO:0000313" key="2">
    <source>
        <dbReference type="EMBL" id="KAF7461428.1"/>
    </source>
</evidence>
<organism evidence="2 3">
    <name type="scientific">Marmota monax</name>
    <name type="common">Woodchuck</name>
    <dbReference type="NCBI Taxonomy" id="9995"/>
    <lineage>
        <taxon>Eukaryota</taxon>
        <taxon>Metazoa</taxon>
        <taxon>Chordata</taxon>
        <taxon>Craniata</taxon>
        <taxon>Vertebrata</taxon>
        <taxon>Euteleostomi</taxon>
        <taxon>Mammalia</taxon>
        <taxon>Eutheria</taxon>
        <taxon>Euarchontoglires</taxon>
        <taxon>Glires</taxon>
        <taxon>Rodentia</taxon>
        <taxon>Sciuromorpha</taxon>
        <taxon>Sciuridae</taxon>
        <taxon>Xerinae</taxon>
        <taxon>Marmotini</taxon>
        <taxon>Marmota</taxon>
    </lineage>
</organism>
<feature type="region of interest" description="Disordered" evidence="1">
    <location>
        <begin position="106"/>
        <end position="184"/>
    </location>
</feature>
<name>A0A834UK34_MARMO</name>
<feature type="compositionally biased region" description="Basic residues" evidence="1">
    <location>
        <begin position="227"/>
        <end position="236"/>
    </location>
</feature>
<proteinExistence type="predicted"/>
<protein>
    <submittedName>
        <fullName evidence="2">Uncharacterized protein</fullName>
    </submittedName>
</protein>
<evidence type="ECO:0000313" key="3">
    <source>
        <dbReference type="Proteomes" id="UP000662637"/>
    </source>
</evidence>
<feature type="region of interest" description="Disordered" evidence="1">
    <location>
        <begin position="202"/>
        <end position="243"/>
    </location>
</feature>
<dbReference type="AlphaFoldDB" id="A0A834UK34"/>
<dbReference type="Proteomes" id="UP000662637">
    <property type="component" value="Unassembled WGS sequence"/>
</dbReference>
<sequence>MLLFFGSYSERRQEQVAVHLQCVGVPSAPPTHTPGISFTHLQSPDQSPPCHGVPKVPLGDTGEEAKCVPWGQRAVRGALALRASYSPEKAAGHWWLLHPWDRPPNRGGVGVDSSPGGPSPRTQPPSSVYEADLHKSLSPSRPGPAWGSSLGLQPGAGAQEALPHTPEGSPEAPGVSGTCPGTAPAAHPAHPFLACPQGSVWRPRSAQATAPPPGWESREVQPQPGGHRPRWPRARSRPATGAASASCSAAVPVWSASGGERRICPAEEEGPRPPPLGAWMAGCGVSSWPLGHRRSQVSLVTATLEPMVSCVLCIPTRWAAGFTSHLPFSSAQAGPSGWEGWPLQSGCCSRR</sequence>